<dbReference type="InParanoid" id="T0R109"/>
<dbReference type="OMA" id="YKQVEND"/>
<dbReference type="OrthoDB" id="10496097at2759"/>
<sequence length="242" mass="26539">MSNKRQAAALSTVLDLDHVLVVIVQCVPAAEDVKALLAVLPASARSIALAARHELLQAAQHHVLPTEPKPLGALWPLLRLDVITSAATGLLAARLSDLDAVEWLRLWSAKITHYKQVENDALFNYPDLCDVLRECTNLVAVDVREATEAEEIMEAVTTPAHRVRSISVDCYIFEFDFATLDRWLSSGHAEHLAFSFFATEDEVNPAFVPMLLKTTALSSLELVSLGSGSLRRSLPSRPHSLV</sequence>
<dbReference type="EMBL" id="JH767135">
    <property type="protein sequence ID" value="EQC40641.1"/>
    <property type="molecule type" value="Genomic_DNA"/>
</dbReference>
<organism evidence="1 2">
    <name type="scientific">Saprolegnia diclina (strain VS20)</name>
    <dbReference type="NCBI Taxonomy" id="1156394"/>
    <lineage>
        <taxon>Eukaryota</taxon>
        <taxon>Sar</taxon>
        <taxon>Stramenopiles</taxon>
        <taxon>Oomycota</taxon>
        <taxon>Saprolegniomycetes</taxon>
        <taxon>Saprolegniales</taxon>
        <taxon>Saprolegniaceae</taxon>
        <taxon>Saprolegnia</taxon>
    </lineage>
</organism>
<name>T0R109_SAPDV</name>
<proteinExistence type="predicted"/>
<evidence type="ECO:0000313" key="1">
    <source>
        <dbReference type="EMBL" id="EQC40641.1"/>
    </source>
</evidence>
<reference evidence="1 2" key="1">
    <citation type="submission" date="2012-04" db="EMBL/GenBank/DDBJ databases">
        <title>The Genome Sequence of Saprolegnia declina VS20.</title>
        <authorList>
            <consortium name="The Broad Institute Genome Sequencing Platform"/>
            <person name="Russ C."/>
            <person name="Nusbaum C."/>
            <person name="Tyler B."/>
            <person name="van West P."/>
            <person name="Dieguez-Uribeondo J."/>
            <person name="de Bruijn I."/>
            <person name="Tripathy S."/>
            <person name="Jiang R."/>
            <person name="Young S.K."/>
            <person name="Zeng Q."/>
            <person name="Gargeya S."/>
            <person name="Fitzgerald M."/>
            <person name="Haas B."/>
            <person name="Abouelleil A."/>
            <person name="Alvarado L."/>
            <person name="Arachchi H.M."/>
            <person name="Berlin A."/>
            <person name="Chapman S.B."/>
            <person name="Goldberg J."/>
            <person name="Griggs A."/>
            <person name="Gujja S."/>
            <person name="Hansen M."/>
            <person name="Howarth C."/>
            <person name="Imamovic A."/>
            <person name="Larimer J."/>
            <person name="McCowen C."/>
            <person name="Montmayeur A."/>
            <person name="Murphy C."/>
            <person name="Neiman D."/>
            <person name="Pearson M."/>
            <person name="Priest M."/>
            <person name="Roberts A."/>
            <person name="Saif S."/>
            <person name="Shea T."/>
            <person name="Sisk P."/>
            <person name="Sykes S."/>
            <person name="Wortman J."/>
            <person name="Nusbaum C."/>
            <person name="Birren B."/>
        </authorList>
    </citation>
    <scope>NUCLEOTIDE SEQUENCE [LARGE SCALE GENOMIC DNA]</scope>
    <source>
        <strain evidence="1 2">VS20</strain>
    </source>
</reference>
<protein>
    <recommendedName>
        <fullName evidence="3">F-box domain-containing protein</fullName>
    </recommendedName>
</protein>
<dbReference type="Proteomes" id="UP000030762">
    <property type="component" value="Unassembled WGS sequence"/>
</dbReference>
<dbReference type="VEuPathDB" id="FungiDB:SDRG_01722"/>
<keyword evidence="2" id="KW-1185">Reference proteome</keyword>
<gene>
    <name evidence="1" type="ORF">SDRG_01722</name>
</gene>
<dbReference type="AlphaFoldDB" id="T0R109"/>
<dbReference type="RefSeq" id="XP_008605485.1">
    <property type="nucleotide sequence ID" value="XM_008607263.1"/>
</dbReference>
<accession>T0R109</accession>
<dbReference type="GeneID" id="19942449"/>
<evidence type="ECO:0008006" key="3">
    <source>
        <dbReference type="Google" id="ProtNLM"/>
    </source>
</evidence>
<evidence type="ECO:0000313" key="2">
    <source>
        <dbReference type="Proteomes" id="UP000030762"/>
    </source>
</evidence>